<sequence>MENESESILTIFGFVVRWIEPLPRLRSCDRRKSCDDGGSRGGGRLSSNLLSEWGLHACSKGDGELIKASVSRSDSVSANSIPARQDGTAWVYAKVDTNGEPVYQHSPCIGVYQWRGDWFLSIGVRIETRGPVIPHPLHPSGRRTSASMRKGREGRLDQGAFNNTKRIKGFDHSVRGRYNYAKREYRKEHTWAAFHFELLRYAHGMRGWFVLFKYLGLPLVKGRMTKEGWDPLVVLRDRYGGRGIGTLDGRHVKHA</sequence>
<proteinExistence type="predicted"/>
<evidence type="ECO:0000313" key="1">
    <source>
        <dbReference type="EMBL" id="KAK1285876.1"/>
    </source>
</evidence>
<reference evidence="1" key="1">
    <citation type="journal article" date="2023" name="Nat. Commun.">
        <title>Diploid and tetraploid genomes of Acorus and the evolution of monocots.</title>
        <authorList>
            <person name="Ma L."/>
            <person name="Liu K.W."/>
            <person name="Li Z."/>
            <person name="Hsiao Y.Y."/>
            <person name="Qi Y."/>
            <person name="Fu T."/>
            <person name="Tang G.D."/>
            <person name="Zhang D."/>
            <person name="Sun W.H."/>
            <person name="Liu D.K."/>
            <person name="Li Y."/>
            <person name="Chen G.Z."/>
            <person name="Liu X.D."/>
            <person name="Liao X.Y."/>
            <person name="Jiang Y.T."/>
            <person name="Yu X."/>
            <person name="Hao Y."/>
            <person name="Huang J."/>
            <person name="Zhao X.W."/>
            <person name="Ke S."/>
            <person name="Chen Y.Y."/>
            <person name="Wu W.L."/>
            <person name="Hsu J.L."/>
            <person name="Lin Y.F."/>
            <person name="Huang M.D."/>
            <person name="Li C.Y."/>
            <person name="Huang L."/>
            <person name="Wang Z.W."/>
            <person name="Zhao X."/>
            <person name="Zhong W.Y."/>
            <person name="Peng D.H."/>
            <person name="Ahmad S."/>
            <person name="Lan S."/>
            <person name="Zhang J.S."/>
            <person name="Tsai W.C."/>
            <person name="Van de Peer Y."/>
            <person name="Liu Z.J."/>
        </authorList>
    </citation>
    <scope>NUCLEOTIDE SEQUENCE</scope>
    <source>
        <strain evidence="1">CP</strain>
    </source>
</reference>
<organism evidence="1 2">
    <name type="scientific">Acorus calamus</name>
    <name type="common">Sweet flag</name>
    <dbReference type="NCBI Taxonomy" id="4465"/>
    <lineage>
        <taxon>Eukaryota</taxon>
        <taxon>Viridiplantae</taxon>
        <taxon>Streptophyta</taxon>
        <taxon>Embryophyta</taxon>
        <taxon>Tracheophyta</taxon>
        <taxon>Spermatophyta</taxon>
        <taxon>Magnoliopsida</taxon>
        <taxon>Liliopsida</taxon>
        <taxon>Acoraceae</taxon>
        <taxon>Acorus</taxon>
    </lineage>
</organism>
<keyword evidence="2" id="KW-1185">Reference proteome</keyword>
<dbReference type="AlphaFoldDB" id="A0AAV9CAJ7"/>
<accession>A0AAV9CAJ7</accession>
<dbReference type="Proteomes" id="UP001180020">
    <property type="component" value="Unassembled WGS sequence"/>
</dbReference>
<reference evidence="1" key="2">
    <citation type="submission" date="2023-06" db="EMBL/GenBank/DDBJ databases">
        <authorList>
            <person name="Ma L."/>
            <person name="Liu K.-W."/>
            <person name="Li Z."/>
            <person name="Hsiao Y.-Y."/>
            <person name="Qi Y."/>
            <person name="Fu T."/>
            <person name="Tang G."/>
            <person name="Zhang D."/>
            <person name="Sun W.-H."/>
            <person name="Liu D.-K."/>
            <person name="Li Y."/>
            <person name="Chen G.-Z."/>
            <person name="Liu X.-D."/>
            <person name="Liao X.-Y."/>
            <person name="Jiang Y.-T."/>
            <person name="Yu X."/>
            <person name="Hao Y."/>
            <person name="Huang J."/>
            <person name="Zhao X.-W."/>
            <person name="Ke S."/>
            <person name="Chen Y.-Y."/>
            <person name="Wu W.-L."/>
            <person name="Hsu J.-L."/>
            <person name="Lin Y.-F."/>
            <person name="Huang M.-D."/>
            <person name="Li C.-Y."/>
            <person name="Huang L."/>
            <person name="Wang Z.-W."/>
            <person name="Zhao X."/>
            <person name="Zhong W.-Y."/>
            <person name="Peng D.-H."/>
            <person name="Ahmad S."/>
            <person name="Lan S."/>
            <person name="Zhang J.-S."/>
            <person name="Tsai W.-C."/>
            <person name="Van De Peer Y."/>
            <person name="Liu Z.-J."/>
        </authorList>
    </citation>
    <scope>NUCLEOTIDE SEQUENCE</scope>
    <source>
        <strain evidence="1">CP</strain>
        <tissue evidence="1">Leaves</tissue>
    </source>
</reference>
<gene>
    <name evidence="1" type="ORF">QJS10_CPB20g00646</name>
</gene>
<evidence type="ECO:0000313" key="2">
    <source>
        <dbReference type="Proteomes" id="UP001180020"/>
    </source>
</evidence>
<name>A0AAV9CAJ7_ACOCL</name>
<dbReference type="EMBL" id="JAUJYO010000020">
    <property type="protein sequence ID" value="KAK1285876.1"/>
    <property type="molecule type" value="Genomic_DNA"/>
</dbReference>
<comment type="caution">
    <text evidence="1">The sequence shown here is derived from an EMBL/GenBank/DDBJ whole genome shotgun (WGS) entry which is preliminary data.</text>
</comment>
<protein>
    <submittedName>
        <fullName evidence="1">Uncharacterized protein</fullName>
    </submittedName>
</protein>